<organism evidence="14 15">
    <name type="scientific">Paenibacillus zeisoli</name>
    <dbReference type="NCBI Taxonomy" id="2496267"/>
    <lineage>
        <taxon>Bacteria</taxon>
        <taxon>Bacillati</taxon>
        <taxon>Bacillota</taxon>
        <taxon>Bacilli</taxon>
        <taxon>Bacillales</taxon>
        <taxon>Paenibacillaceae</taxon>
        <taxon>Paenibacillus</taxon>
    </lineage>
</organism>
<name>A0A433X582_9BACL</name>
<comment type="caution">
    <text evidence="14">The sequence shown here is derived from an EMBL/GenBank/DDBJ whole genome shotgun (WGS) entry which is preliminary data.</text>
</comment>
<feature type="binding site" evidence="11">
    <location>
        <begin position="330"/>
        <end position="332"/>
    </location>
    <ligand>
        <name>substrate</name>
    </ligand>
</feature>
<dbReference type="InterPro" id="IPR011059">
    <property type="entry name" value="Metal-dep_hydrolase_composite"/>
</dbReference>
<dbReference type="PIRSF" id="PIRSF038994">
    <property type="entry name" value="NagA"/>
    <property type="match status" value="1"/>
</dbReference>
<evidence type="ECO:0000256" key="7">
    <source>
        <dbReference type="ARBA" id="ARBA00047647"/>
    </source>
</evidence>
<feature type="binding site" evidence="12">
    <location>
        <position position="216"/>
    </location>
    <ligand>
        <name>Zn(2+)</name>
        <dbReference type="ChEBI" id="CHEBI:29105"/>
    </ligand>
</feature>
<dbReference type="Pfam" id="PF01979">
    <property type="entry name" value="Amidohydro_1"/>
    <property type="match status" value="1"/>
</dbReference>
<sequence length="404" mass="43806">MSNQSNQKNQRNKNNRTTFQIIHGQVVTPIGIIMDGAVTVIDGIIRYVGSSSGAPTLNVDSATVIDAKGAYVLPGFIDIHVHGGMQEDFTDSTQDSLDTITRFHAGQGTTAMLATTMTTPRVVLDRVLEEVHIYKSKDMPYAQLEGIHLEGPFISPKWPGAQNPEHIVPPNKEWIDEWETKYPGLIKQVTFAPEREGAHDLIRYLRSKGIVAAAGHTDATYEEIMAAIEVGLHHSVHMFNAMTPLHHRKPGAAGAILSSPQISAEIIADGIHVHAAAISIIAKLKTAENFILITDAMSAAGLGDGEYMLGDLPVVVEGHVCTLKESPGTLAGSTLTMIRGFRYLVQQVGLSVEHASKMASGNPAKLLRIEPRTGSIETGKQADLLLVDQENLELQKVWIKGRLT</sequence>
<keyword evidence="5 9" id="KW-0378">Hydrolase</keyword>
<evidence type="ECO:0000256" key="6">
    <source>
        <dbReference type="ARBA" id="ARBA00023277"/>
    </source>
</evidence>
<comment type="similarity">
    <text evidence="1 9">Belongs to the metallo-dependent hydrolases superfamily. NagA family.</text>
</comment>
<dbReference type="Gene3D" id="3.20.20.140">
    <property type="entry name" value="Metal-dependent hydrolases"/>
    <property type="match status" value="1"/>
</dbReference>
<keyword evidence="4 12" id="KW-0479">Metal-binding</keyword>
<comment type="pathway">
    <text evidence="8">Amino-sugar metabolism; N-acetylneuraminate degradation; D-fructose 6-phosphate from N-acetylneuraminate: step 4/5.</text>
</comment>
<evidence type="ECO:0000313" key="14">
    <source>
        <dbReference type="EMBL" id="RUT29222.1"/>
    </source>
</evidence>
<evidence type="ECO:0000256" key="2">
    <source>
        <dbReference type="ARBA" id="ARBA00011899"/>
    </source>
</evidence>
<dbReference type="FunFam" id="3.20.20.140:FF:000004">
    <property type="entry name" value="N-acetylglucosamine-6-phosphate deacetylase"/>
    <property type="match status" value="1"/>
</dbReference>
<dbReference type="OrthoDB" id="9776488at2"/>
<evidence type="ECO:0000256" key="9">
    <source>
        <dbReference type="PIRNR" id="PIRNR038994"/>
    </source>
</evidence>
<dbReference type="InterPro" id="IPR006680">
    <property type="entry name" value="Amidohydro-rel"/>
</dbReference>
<dbReference type="GO" id="GO:0046872">
    <property type="term" value="F:metal ion binding"/>
    <property type="evidence" value="ECO:0007669"/>
    <property type="project" value="UniProtKB-KW"/>
</dbReference>
<evidence type="ECO:0000256" key="10">
    <source>
        <dbReference type="PIRSR" id="PIRSR038994-1"/>
    </source>
</evidence>
<protein>
    <recommendedName>
        <fullName evidence="3">N-acetylglucosamine-6-phosphate deacetylase</fullName>
        <ecNumber evidence="2">3.5.1.25</ecNumber>
    </recommendedName>
</protein>
<dbReference type="CDD" id="cd00854">
    <property type="entry name" value="NagA"/>
    <property type="match status" value="1"/>
</dbReference>
<dbReference type="AlphaFoldDB" id="A0A433X582"/>
<evidence type="ECO:0000256" key="12">
    <source>
        <dbReference type="PIRSR" id="PIRSR038994-3"/>
    </source>
</evidence>
<dbReference type="EC" id="3.5.1.25" evidence="2"/>
<feature type="binding site" evidence="11">
    <location>
        <begin position="240"/>
        <end position="241"/>
    </location>
    <ligand>
        <name>substrate</name>
    </ligand>
</feature>
<evidence type="ECO:0000256" key="11">
    <source>
        <dbReference type="PIRSR" id="PIRSR038994-2"/>
    </source>
</evidence>
<evidence type="ECO:0000256" key="1">
    <source>
        <dbReference type="ARBA" id="ARBA00010716"/>
    </source>
</evidence>
<dbReference type="GO" id="GO:0008448">
    <property type="term" value="F:N-acetylglucosamine-6-phosphate deacetylase activity"/>
    <property type="evidence" value="ECO:0007669"/>
    <property type="project" value="UniProtKB-EC"/>
</dbReference>
<dbReference type="EMBL" id="RZNX01000007">
    <property type="protein sequence ID" value="RUT29222.1"/>
    <property type="molecule type" value="Genomic_DNA"/>
</dbReference>
<feature type="binding site" evidence="11">
    <location>
        <position position="161"/>
    </location>
    <ligand>
        <name>substrate</name>
    </ligand>
</feature>
<proteinExistence type="inferred from homology"/>
<dbReference type="SUPFAM" id="SSF51338">
    <property type="entry name" value="Composite domain of metallo-dependent hydrolases"/>
    <property type="match status" value="1"/>
</dbReference>
<dbReference type="InterPro" id="IPR032466">
    <property type="entry name" value="Metal_Hydrolase"/>
</dbReference>
<reference evidence="14 15" key="1">
    <citation type="submission" date="2018-12" db="EMBL/GenBank/DDBJ databases">
        <authorList>
            <person name="Sun L."/>
            <person name="Chen Z."/>
        </authorList>
    </citation>
    <scope>NUCLEOTIDE SEQUENCE [LARGE SCALE GENOMIC DNA]</scope>
    <source>
        <strain evidence="14 15">3-5-3</strain>
    </source>
</reference>
<evidence type="ECO:0000256" key="8">
    <source>
        <dbReference type="ARBA" id="ARBA00060590"/>
    </source>
</evidence>
<keyword evidence="6 9" id="KW-0119">Carbohydrate metabolism</keyword>
<accession>A0A433X582</accession>
<dbReference type="Gene3D" id="2.30.40.10">
    <property type="entry name" value="Urease, subunit C, domain 1"/>
    <property type="match status" value="1"/>
</dbReference>
<comment type="catalytic activity">
    <reaction evidence="7">
        <text>N-acetyl-D-glucosamine 6-phosphate + H2O = D-glucosamine 6-phosphate + acetate</text>
        <dbReference type="Rhea" id="RHEA:22936"/>
        <dbReference type="ChEBI" id="CHEBI:15377"/>
        <dbReference type="ChEBI" id="CHEBI:30089"/>
        <dbReference type="ChEBI" id="CHEBI:57513"/>
        <dbReference type="ChEBI" id="CHEBI:58725"/>
        <dbReference type="EC" id="3.5.1.25"/>
    </reaction>
</comment>
<evidence type="ECO:0000313" key="15">
    <source>
        <dbReference type="Proteomes" id="UP000272464"/>
    </source>
</evidence>
<feature type="domain" description="Amidohydrolase-related" evidence="13">
    <location>
        <begin position="71"/>
        <end position="403"/>
    </location>
</feature>
<feature type="active site" description="Proton donor/acceptor" evidence="10">
    <location>
        <position position="295"/>
    </location>
</feature>
<feature type="binding site" evidence="12">
    <location>
        <position position="150"/>
    </location>
    <ligand>
        <name>Zn(2+)</name>
        <dbReference type="ChEBI" id="CHEBI:29105"/>
    </ligand>
</feature>
<keyword evidence="15" id="KW-1185">Reference proteome</keyword>
<dbReference type="GO" id="GO:0006046">
    <property type="term" value="P:N-acetylglucosamine catabolic process"/>
    <property type="evidence" value="ECO:0007669"/>
    <property type="project" value="TreeGrafter"/>
</dbReference>
<dbReference type="SUPFAM" id="SSF51556">
    <property type="entry name" value="Metallo-dependent hydrolases"/>
    <property type="match status" value="1"/>
</dbReference>
<feature type="binding site" evidence="11">
    <location>
        <position position="272"/>
    </location>
    <ligand>
        <name>substrate</name>
    </ligand>
</feature>
<evidence type="ECO:0000256" key="5">
    <source>
        <dbReference type="ARBA" id="ARBA00022801"/>
    </source>
</evidence>
<dbReference type="Proteomes" id="UP000272464">
    <property type="component" value="Unassembled WGS sequence"/>
</dbReference>
<feature type="binding site" evidence="11">
    <location>
        <position position="248"/>
    </location>
    <ligand>
        <name>substrate</name>
    </ligand>
</feature>
<evidence type="ECO:0000256" key="4">
    <source>
        <dbReference type="ARBA" id="ARBA00022723"/>
    </source>
</evidence>
<dbReference type="PANTHER" id="PTHR11113">
    <property type="entry name" value="N-ACETYLGLUCOSAMINE-6-PHOSPHATE DEACETYLASE"/>
    <property type="match status" value="1"/>
</dbReference>
<dbReference type="InterPro" id="IPR003764">
    <property type="entry name" value="GlcNAc_6-P_deAcase"/>
</dbReference>
<dbReference type="PANTHER" id="PTHR11113:SF14">
    <property type="entry name" value="N-ACETYLGLUCOSAMINE-6-PHOSPHATE DEACETYLASE"/>
    <property type="match status" value="1"/>
</dbReference>
<evidence type="ECO:0000256" key="3">
    <source>
        <dbReference type="ARBA" id="ARBA00018029"/>
    </source>
</evidence>
<comment type="cofactor">
    <cofactor evidence="12">
        <name>a divalent metal cation</name>
        <dbReference type="ChEBI" id="CHEBI:60240"/>
    </cofactor>
    <text evidence="12">Binds 1 divalent metal cation per subunit.</text>
</comment>
<dbReference type="NCBIfam" id="TIGR00221">
    <property type="entry name" value="nagA"/>
    <property type="match status" value="1"/>
</dbReference>
<evidence type="ECO:0000259" key="13">
    <source>
        <dbReference type="Pfam" id="PF01979"/>
    </source>
</evidence>
<feature type="binding site" evidence="12">
    <location>
        <position position="237"/>
    </location>
    <ligand>
        <name>Zn(2+)</name>
        <dbReference type="ChEBI" id="CHEBI:29105"/>
    </ligand>
</feature>
<gene>
    <name evidence="14" type="primary">nagA</name>
    <name evidence="14" type="ORF">EJP77_15760</name>
</gene>